<gene>
    <name evidence="5" type="ORF">HF690_02225</name>
</gene>
<evidence type="ECO:0000256" key="1">
    <source>
        <dbReference type="ARBA" id="ARBA00022723"/>
    </source>
</evidence>
<evidence type="ECO:0000256" key="3">
    <source>
        <dbReference type="SAM" id="MobiDB-lite"/>
    </source>
</evidence>
<organism evidence="5 6">
    <name type="scientific">Oleiagrimonas citrea</name>
    <dbReference type="NCBI Taxonomy" id="1665687"/>
    <lineage>
        <taxon>Bacteria</taxon>
        <taxon>Pseudomonadati</taxon>
        <taxon>Pseudomonadota</taxon>
        <taxon>Gammaproteobacteria</taxon>
        <taxon>Lysobacterales</taxon>
        <taxon>Rhodanobacteraceae</taxon>
        <taxon>Oleiagrimonas</taxon>
    </lineage>
</organism>
<dbReference type="Pfam" id="PF05567">
    <property type="entry name" value="T4P_PilY1"/>
    <property type="match status" value="1"/>
</dbReference>
<evidence type="ECO:0000256" key="2">
    <source>
        <dbReference type="ARBA" id="ARBA00022837"/>
    </source>
</evidence>
<proteinExistence type="predicted"/>
<evidence type="ECO:0000259" key="4">
    <source>
        <dbReference type="Pfam" id="PF05567"/>
    </source>
</evidence>
<dbReference type="GO" id="GO:0046872">
    <property type="term" value="F:metal ion binding"/>
    <property type="evidence" value="ECO:0007669"/>
    <property type="project" value="UniProtKB-KW"/>
</dbReference>
<feature type="region of interest" description="Disordered" evidence="3">
    <location>
        <begin position="1042"/>
        <end position="1067"/>
    </location>
</feature>
<keyword evidence="6" id="KW-1185">Reference proteome</keyword>
<feature type="region of interest" description="Disordered" evidence="3">
    <location>
        <begin position="1201"/>
        <end position="1221"/>
    </location>
</feature>
<reference evidence="5 6" key="1">
    <citation type="journal article" date="2017" name="Int. J. Syst. Evol. Microbiol.">
        <title>Oleiagrimonas citrea sp. nov., a marine bacterium isolated from tidal flat sediment and emended description of the genus Oleiagrimonas Fang et al. 2015 and Oleiagrimonas soli.</title>
        <authorList>
            <person name="Yang S.H."/>
            <person name="Seo H.S."/>
            <person name="Seong C.N."/>
            <person name="Kwon K.K."/>
        </authorList>
    </citation>
    <scope>NUCLEOTIDE SEQUENCE [LARGE SCALE GENOMIC DNA]</scope>
    <source>
        <strain evidence="5 6">MEBiC09124</strain>
    </source>
</reference>
<protein>
    <submittedName>
        <fullName evidence="5">Pilus assembly protein PilY</fullName>
    </submittedName>
</protein>
<accession>A0A846ZJN6</accession>
<dbReference type="EMBL" id="JAAZQD010000001">
    <property type="protein sequence ID" value="NKZ37768.1"/>
    <property type="molecule type" value="Genomic_DNA"/>
</dbReference>
<dbReference type="InterPro" id="IPR008707">
    <property type="entry name" value="B-propeller_PilY1"/>
</dbReference>
<keyword evidence="2" id="KW-0106">Calcium</keyword>
<feature type="domain" description="PilY1 beta-propeller" evidence="4">
    <location>
        <begin position="697"/>
        <end position="1036"/>
    </location>
</feature>
<keyword evidence="1" id="KW-0479">Metal-binding</keyword>
<sequence length="1221" mass="130335">MLGAPYAAQAAVPVDQSPLIIQQPLPPNLVLMLDDSGSMSSDFMPDWSYIPDTSVDGLRYYGNNGTYYNPNLIYTPPPKADGTDYPNSPGLGNAFRDGFTDQSTGNEVDITQYWGSYRYYETLTSNVQNNYDPVMSCHYGDVLSTDPNHQGECQHVESVSYRYYKPDRYLQCNGNDKLVFHHHRWTCREANITYSYYAPDTPSCPLGGTFDGSQNKCIQVQDVTAKLFTYTTPDGSGGYVRHYVGKTQQDCAVAIAEGADCDYSAATQQSVANWFSYYRTRIEMAKSGLMNSFIDIDPTFRIGFGSINGRNNANLPANTAVYNSKTIAQVQPFGDGSSGTQKSAFWTWLAGVEPNNSTPLRLSLDAVGKYYESAQPWQTSSSDSTELACRQSYTILTTDGFWNGGSPSVGNVDGTGGAQRSGPNGQSYTYNAVAPYADSYSDTLADVAMKYWLTDLRTSVSNEVPPSSDDPAFWQHMTTFTLGLGFKPEHISPAGTTVDQVFDWANGGSAISGFSWPQPASNDVNNIADLAHAAVNGHGGFYSATSPQAFTNGLQDALKRAAERVGTGASLAANSTELKTGTVAYQANYYTVKWKGDLKALTIDPNTGAIAASPAWQAANVMPSWSTRNIYTYNPQGSTPSAQYVQFKTLSSLSAAQQAALGLNATDQQNIINYLRGDSSMEQSQTNGIYRTRDTSLGDIVDSQPVYVGAPVANQFYGESFTGSVDYPLYATNNENRKALVYLAANDGMLHAFDAATGKETFAYLPGSVITNGIASLADPKYGTIAAPHQYFNDGELTVADVYMSGSWHTVLVGTTGRGTAKTVYALDITSPSNIKLLWERSSGDGLTNSGYIGQMTGKPVIAQTLDGSWSVLIGNGYNSTNGVAALLQFDLATGDLSVHLTSDTSTDNGMSAPAVWIDTPTNGVSTTAYAGDLDGHVWSFALQNNSGNKATPDSTGTLLFTAKDASGNIQPITGGLLAGKNPTTNDVWLFFGTGRYLSSSDLTDLSTQTWYGIIAQSATTSLVSNLSSGRSALVQRQIIGQTPGDPTASPPTLPARVVTPPPSTSDMTGKSGWYMDLLTPIVSASTGATSYIAEGERMVTPNQFQGNVLLGTTRIPQAKDLCNPSGSGWIMAVDPFTGTNPVSDFFDVNGNGQINSGDSVTINGKTYASAGVGFSSLPNNPIFVGGTMLVSFDNGTTGSLQTSGSTGGLGRVSWRELTTQ</sequence>
<comment type="caution">
    <text evidence="5">The sequence shown here is derived from an EMBL/GenBank/DDBJ whole genome shotgun (WGS) entry which is preliminary data.</text>
</comment>
<feature type="compositionally biased region" description="Pro residues" evidence="3">
    <location>
        <begin position="1049"/>
        <end position="1064"/>
    </location>
</feature>
<evidence type="ECO:0000313" key="5">
    <source>
        <dbReference type="EMBL" id="NKZ37768.1"/>
    </source>
</evidence>
<dbReference type="Proteomes" id="UP000541636">
    <property type="component" value="Unassembled WGS sequence"/>
</dbReference>
<name>A0A846ZJN6_9GAMM</name>
<dbReference type="AlphaFoldDB" id="A0A846ZJN6"/>
<evidence type="ECO:0000313" key="6">
    <source>
        <dbReference type="Proteomes" id="UP000541636"/>
    </source>
</evidence>